<keyword evidence="8 16" id="KW-0808">Transferase</keyword>
<evidence type="ECO:0000256" key="11">
    <source>
        <dbReference type="ARBA" id="ARBA00023299"/>
    </source>
</evidence>
<dbReference type="Gene3D" id="3.40.640.10">
    <property type="entry name" value="Type I PLP-dependent aspartate aminotransferase-like (Major domain)"/>
    <property type="match status" value="1"/>
</dbReference>
<dbReference type="GO" id="GO:0019265">
    <property type="term" value="P:glycine biosynthetic process, by transamination of glyoxylate"/>
    <property type="evidence" value="ECO:0007669"/>
    <property type="project" value="TreeGrafter"/>
</dbReference>
<name>A0A6C0GNW2_9BACT</name>
<evidence type="ECO:0000256" key="5">
    <source>
        <dbReference type="ARBA" id="ARBA00022490"/>
    </source>
</evidence>
<dbReference type="GO" id="GO:0006564">
    <property type="term" value="P:L-serine biosynthetic process"/>
    <property type="evidence" value="ECO:0007669"/>
    <property type="project" value="UniProtKB-KW"/>
</dbReference>
<evidence type="ECO:0000256" key="2">
    <source>
        <dbReference type="ARBA" id="ARBA00005099"/>
    </source>
</evidence>
<feature type="domain" description="Aminotransferase class V" evidence="15">
    <location>
        <begin position="20"/>
        <end position="331"/>
    </location>
</feature>
<dbReference type="EC" id="2.6.1.52" evidence="4"/>
<dbReference type="InterPro" id="IPR015422">
    <property type="entry name" value="PyrdxlP-dep_Trfase_small"/>
</dbReference>
<keyword evidence="7" id="KW-0028">Amino-acid biosynthesis</keyword>
<evidence type="ECO:0000256" key="6">
    <source>
        <dbReference type="ARBA" id="ARBA00022576"/>
    </source>
</evidence>
<keyword evidence="6 16" id="KW-0032">Aminotransferase</keyword>
<evidence type="ECO:0000256" key="10">
    <source>
        <dbReference type="ARBA" id="ARBA00023096"/>
    </source>
</evidence>
<evidence type="ECO:0000256" key="8">
    <source>
        <dbReference type="ARBA" id="ARBA00022679"/>
    </source>
</evidence>
<evidence type="ECO:0000256" key="13">
    <source>
        <dbReference type="ARBA" id="ARBA00047630"/>
    </source>
</evidence>
<protein>
    <recommendedName>
        <fullName evidence="4">phosphoserine transaminase</fullName>
        <ecNumber evidence="4">2.6.1.52</ecNumber>
    </recommendedName>
    <alternativeName>
        <fullName evidence="12">Phosphohydroxythreonine aminotransferase</fullName>
    </alternativeName>
</protein>
<dbReference type="GO" id="GO:0008453">
    <property type="term" value="F:alanine-glyoxylate transaminase activity"/>
    <property type="evidence" value="ECO:0007669"/>
    <property type="project" value="TreeGrafter"/>
</dbReference>
<keyword evidence="11" id="KW-0718">Serine biosynthesis</keyword>
<dbReference type="AlphaFoldDB" id="A0A6C0GNW2"/>
<dbReference type="SUPFAM" id="SSF53383">
    <property type="entry name" value="PLP-dependent transferases"/>
    <property type="match status" value="1"/>
</dbReference>
<dbReference type="GO" id="GO:0004648">
    <property type="term" value="F:O-phospho-L-serine:2-oxoglutarate aminotransferase activity"/>
    <property type="evidence" value="ECO:0007669"/>
    <property type="project" value="UniProtKB-EC"/>
</dbReference>
<dbReference type="GO" id="GO:0004760">
    <property type="term" value="F:L-serine-pyruvate transaminase activity"/>
    <property type="evidence" value="ECO:0007669"/>
    <property type="project" value="TreeGrafter"/>
</dbReference>
<dbReference type="KEGG" id="rhoz:GXP67_25250"/>
<dbReference type="InterPro" id="IPR022278">
    <property type="entry name" value="Pser_aminoTfrase"/>
</dbReference>
<dbReference type="RefSeq" id="WP_162445700.1">
    <property type="nucleotide sequence ID" value="NZ_CP048222.1"/>
</dbReference>
<evidence type="ECO:0000313" key="17">
    <source>
        <dbReference type="Proteomes" id="UP000480178"/>
    </source>
</evidence>
<evidence type="ECO:0000256" key="9">
    <source>
        <dbReference type="ARBA" id="ARBA00022898"/>
    </source>
</evidence>
<comment type="catalytic activity">
    <reaction evidence="13">
        <text>4-(phosphooxy)-L-threonine + 2-oxoglutarate = (R)-3-hydroxy-2-oxo-4-phosphooxybutanoate + L-glutamate</text>
        <dbReference type="Rhea" id="RHEA:16573"/>
        <dbReference type="ChEBI" id="CHEBI:16810"/>
        <dbReference type="ChEBI" id="CHEBI:29985"/>
        <dbReference type="ChEBI" id="CHEBI:58452"/>
        <dbReference type="ChEBI" id="CHEBI:58538"/>
        <dbReference type="EC" id="2.6.1.52"/>
    </reaction>
</comment>
<organism evidence="16 17">
    <name type="scientific">Rhodocytophaga rosea</name>
    <dbReference type="NCBI Taxonomy" id="2704465"/>
    <lineage>
        <taxon>Bacteria</taxon>
        <taxon>Pseudomonadati</taxon>
        <taxon>Bacteroidota</taxon>
        <taxon>Cytophagia</taxon>
        <taxon>Cytophagales</taxon>
        <taxon>Rhodocytophagaceae</taxon>
        <taxon>Rhodocytophaga</taxon>
    </lineage>
</organism>
<dbReference type="UniPathway" id="UPA00135">
    <property type="reaction ID" value="UER00197"/>
</dbReference>
<comment type="pathway">
    <text evidence="2">Amino-acid biosynthesis; L-serine biosynthesis; L-serine from 3-phospho-D-glycerate: step 2/3.</text>
</comment>
<accession>A0A6C0GNW2</accession>
<evidence type="ECO:0000256" key="12">
    <source>
        <dbReference type="ARBA" id="ARBA00031421"/>
    </source>
</evidence>
<dbReference type="PIRSF" id="PIRSF000525">
    <property type="entry name" value="SerC"/>
    <property type="match status" value="1"/>
</dbReference>
<proteinExistence type="inferred from homology"/>
<keyword evidence="17" id="KW-1185">Reference proteome</keyword>
<evidence type="ECO:0000256" key="3">
    <source>
        <dbReference type="ARBA" id="ARBA00006904"/>
    </source>
</evidence>
<dbReference type="GO" id="GO:0008615">
    <property type="term" value="P:pyridoxine biosynthetic process"/>
    <property type="evidence" value="ECO:0007669"/>
    <property type="project" value="UniProtKB-KW"/>
</dbReference>
<dbReference type="PANTHER" id="PTHR21152">
    <property type="entry name" value="AMINOTRANSFERASE CLASS V"/>
    <property type="match status" value="1"/>
</dbReference>
<dbReference type="Proteomes" id="UP000480178">
    <property type="component" value="Chromosome"/>
</dbReference>
<dbReference type="Pfam" id="PF00266">
    <property type="entry name" value="Aminotran_5"/>
    <property type="match status" value="1"/>
</dbReference>
<comment type="catalytic activity">
    <reaction evidence="14">
        <text>O-phospho-L-serine + 2-oxoglutarate = 3-phosphooxypyruvate + L-glutamate</text>
        <dbReference type="Rhea" id="RHEA:14329"/>
        <dbReference type="ChEBI" id="CHEBI:16810"/>
        <dbReference type="ChEBI" id="CHEBI:18110"/>
        <dbReference type="ChEBI" id="CHEBI:29985"/>
        <dbReference type="ChEBI" id="CHEBI:57524"/>
        <dbReference type="EC" id="2.6.1.52"/>
    </reaction>
</comment>
<dbReference type="PANTHER" id="PTHR21152:SF40">
    <property type="entry name" value="ALANINE--GLYOXYLATE AMINOTRANSFERASE"/>
    <property type="match status" value="1"/>
</dbReference>
<evidence type="ECO:0000256" key="7">
    <source>
        <dbReference type="ARBA" id="ARBA00022605"/>
    </source>
</evidence>
<comment type="similarity">
    <text evidence="3">Belongs to the class-V pyridoxal-phosphate-dependent aminotransferase family. SerC subfamily.</text>
</comment>
<dbReference type="EMBL" id="CP048222">
    <property type="protein sequence ID" value="QHT69716.1"/>
    <property type="molecule type" value="Genomic_DNA"/>
</dbReference>
<evidence type="ECO:0000256" key="4">
    <source>
        <dbReference type="ARBA" id="ARBA00013030"/>
    </source>
</evidence>
<keyword evidence="5" id="KW-0963">Cytoplasm</keyword>
<comment type="cofactor">
    <cofactor evidence="1">
        <name>pyridoxal 5'-phosphate</name>
        <dbReference type="ChEBI" id="CHEBI:597326"/>
    </cofactor>
</comment>
<keyword evidence="9" id="KW-0663">Pyridoxal phosphate</keyword>
<sequence>MQAEQHLPFELPPVTFYPGPSKVYLQLSRYMQDAFTQGILSINHRSATFMEICRKAIEHTQAKLNLPDGYKVLFVSSATESWEIIAQSLIGRKSFHLYNGAFGQKWMEYTQKIHPASNGFQFDVNQALSPDDIQVPADAECIALTQNETSNGTQVSNAIITQFKQKYPHMLVAVDATSSLGGIKLDFIAADIWFASVQKCLGLPAGLGLLIVSPRAMERAREIGDNTYYNSLLFMAENIEKYQTHYTPNVLNIYLLMRVMEEVEDISIIDKRTRQQAHAWYHFFEKYTSVSPIVTNTAVRSDTVIAIGADKQQIAFIKERTKQAGIIIGNGYGSWKETSFRIANFPAISLQEIQDLQHCLAGVL</sequence>
<dbReference type="Gene3D" id="3.90.1150.10">
    <property type="entry name" value="Aspartate Aminotransferase, domain 1"/>
    <property type="match status" value="1"/>
</dbReference>
<evidence type="ECO:0000256" key="1">
    <source>
        <dbReference type="ARBA" id="ARBA00001933"/>
    </source>
</evidence>
<dbReference type="InterPro" id="IPR000192">
    <property type="entry name" value="Aminotrans_V_dom"/>
</dbReference>
<dbReference type="InterPro" id="IPR015421">
    <property type="entry name" value="PyrdxlP-dep_Trfase_major"/>
</dbReference>
<dbReference type="InterPro" id="IPR015424">
    <property type="entry name" value="PyrdxlP-dep_Trfase"/>
</dbReference>
<evidence type="ECO:0000259" key="15">
    <source>
        <dbReference type="Pfam" id="PF00266"/>
    </source>
</evidence>
<evidence type="ECO:0000256" key="14">
    <source>
        <dbReference type="ARBA" id="ARBA00049007"/>
    </source>
</evidence>
<reference evidence="16 17" key="1">
    <citation type="submission" date="2020-01" db="EMBL/GenBank/DDBJ databases">
        <authorList>
            <person name="Kim M.K."/>
        </authorList>
    </citation>
    <scope>NUCLEOTIDE SEQUENCE [LARGE SCALE GENOMIC DNA]</scope>
    <source>
        <strain evidence="16 17">172606-1</strain>
    </source>
</reference>
<keyword evidence="10" id="KW-0664">Pyridoxine biosynthesis</keyword>
<evidence type="ECO:0000313" key="16">
    <source>
        <dbReference type="EMBL" id="QHT69716.1"/>
    </source>
</evidence>
<gene>
    <name evidence="16" type="ORF">GXP67_25250</name>
</gene>